<dbReference type="GO" id="GO:0009847">
    <property type="term" value="P:spore germination"/>
    <property type="evidence" value="ECO:0007669"/>
    <property type="project" value="InterPro"/>
</dbReference>
<keyword evidence="4" id="KW-0732">Signal</keyword>
<dbReference type="PANTHER" id="PTHR35789:SF1">
    <property type="entry name" value="SPORE GERMINATION PROTEIN B3"/>
    <property type="match status" value="1"/>
</dbReference>
<evidence type="ECO:0000256" key="6">
    <source>
        <dbReference type="ARBA" id="ARBA00023139"/>
    </source>
</evidence>
<evidence type="ECO:0000313" key="11">
    <source>
        <dbReference type="Proteomes" id="UP000462760"/>
    </source>
</evidence>
<dbReference type="GO" id="GO:0016020">
    <property type="term" value="C:membrane"/>
    <property type="evidence" value="ECO:0007669"/>
    <property type="project" value="UniProtKB-SubCell"/>
</dbReference>
<name>A0A844FI55_9FIRM</name>
<feature type="domain" description="Spore germination protein N-terminal" evidence="9">
    <location>
        <begin position="23"/>
        <end position="196"/>
    </location>
</feature>
<reference evidence="10 11" key="1">
    <citation type="submission" date="2019-08" db="EMBL/GenBank/DDBJ databases">
        <title>In-depth cultivation of the pig gut microbiome towards novel bacterial diversity and tailored functional studies.</title>
        <authorList>
            <person name="Wylensek D."/>
            <person name="Hitch T.C.A."/>
            <person name="Clavel T."/>
        </authorList>
    </citation>
    <scope>NUCLEOTIDE SEQUENCE [LARGE SCALE GENOMIC DNA]</scope>
    <source>
        <strain evidence="10 11">Med78-601-WT-4W-RMD-3</strain>
    </source>
</reference>
<keyword evidence="3" id="KW-0309">Germination</keyword>
<dbReference type="InterPro" id="IPR057336">
    <property type="entry name" value="GerAC_N"/>
</dbReference>
<evidence type="ECO:0000256" key="5">
    <source>
        <dbReference type="ARBA" id="ARBA00023136"/>
    </source>
</evidence>
<keyword evidence="7" id="KW-0449">Lipoprotein</keyword>
<dbReference type="Pfam" id="PF05504">
    <property type="entry name" value="Spore_GerAC"/>
    <property type="match status" value="1"/>
</dbReference>
<comment type="subcellular location">
    <subcellularLocation>
        <location evidence="1">Membrane</location>
        <topology evidence="1">Lipid-anchor</topology>
    </subcellularLocation>
</comment>
<dbReference type="InterPro" id="IPR008844">
    <property type="entry name" value="Spore_GerAC-like"/>
</dbReference>
<organism evidence="10 11">
    <name type="scientific">Anaerosalibacter bizertensis</name>
    <dbReference type="NCBI Taxonomy" id="932217"/>
    <lineage>
        <taxon>Bacteria</taxon>
        <taxon>Bacillati</taxon>
        <taxon>Bacillota</taxon>
        <taxon>Tissierellia</taxon>
        <taxon>Tissierellales</taxon>
        <taxon>Sporanaerobacteraceae</taxon>
        <taxon>Anaerosalibacter</taxon>
    </lineage>
</organism>
<dbReference type="AlphaFoldDB" id="A0A844FI55"/>
<evidence type="ECO:0000259" key="9">
    <source>
        <dbReference type="Pfam" id="PF25198"/>
    </source>
</evidence>
<evidence type="ECO:0000259" key="8">
    <source>
        <dbReference type="Pfam" id="PF05504"/>
    </source>
</evidence>
<keyword evidence="5" id="KW-0472">Membrane</keyword>
<evidence type="ECO:0000256" key="3">
    <source>
        <dbReference type="ARBA" id="ARBA00022544"/>
    </source>
</evidence>
<dbReference type="OrthoDB" id="9816067at2"/>
<dbReference type="InterPro" id="IPR046953">
    <property type="entry name" value="Spore_GerAC-like_C"/>
</dbReference>
<evidence type="ECO:0000256" key="2">
    <source>
        <dbReference type="ARBA" id="ARBA00007886"/>
    </source>
</evidence>
<comment type="caution">
    <text evidence="10">The sequence shown here is derived from an EMBL/GenBank/DDBJ whole genome shotgun (WGS) entry which is preliminary data.</text>
</comment>
<keyword evidence="6" id="KW-0564">Palmitate</keyword>
<dbReference type="RefSeq" id="WP_154484363.1">
    <property type="nucleotide sequence ID" value="NZ_VULR01000010.1"/>
</dbReference>
<evidence type="ECO:0000256" key="1">
    <source>
        <dbReference type="ARBA" id="ARBA00004635"/>
    </source>
</evidence>
<evidence type="ECO:0000256" key="4">
    <source>
        <dbReference type="ARBA" id="ARBA00022729"/>
    </source>
</evidence>
<dbReference type="PROSITE" id="PS51257">
    <property type="entry name" value="PROKAR_LIPOPROTEIN"/>
    <property type="match status" value="1"/>
</dbReference>
<dbReference type="EMBL" id="VULR01000010">
    <property type="protein sequence ID" value="MSS43684.1"/>
    <property type="molecule type" value="Genomic_DNA"/>
</dbReference>
<evidence type="ECO:0000256" key="7">
    <source>
        <dbReference type="ARBA" id="ARBA00023288"/>
    </source>
</evidence>
<dbReference type="InterPro" id="IPR038501">
    <property type="entry name" value="Spore_GerAC_C_sf"/>
</dbReference>
<proteinExistence type="inferred from homology"/>
<dbReference type="NCBIfam" id="TIGR02887">
    <property type="entry name" value="spore_ger_x_C"/>
    <property type="match status" value="1"/>
</dbReference>
<dbReference type="Pfam" id="PF25198">
    <property type="entry name" value="Spore_GerAC_N"/>
    <property type="match status" value="1"/>
</dbReference>
<feature type="domain" description="Spore germination GerAC-like C-terminal" evidence="8">
    <location>
        <begin position="221"/>
        <end position="408"/>
    </location>
</feature>
<dbReference type="PANTHER" id="PTHR35789">
    <property type="entry name" value="SPORE GERMINATION PROTEIN B3"/>
    <property type="match status" value="1"/>
</dbReference>
<evidence type="ECO:0000313" key="10">
    <source>
        <dbReference type="EMBL" id="MSS43684.1"/>
    </source>
</evidence>
<gene>
    <name evidence="10" type="ORF">FYJ27_08090</name>
</gene>
<dbReference type="Proteomes" id="UP000462760">
    <property type="component" value="Unassembled WGS sequence"/>
</dbReference>
<comment type="similarity">
    <text evidence="2">Belongs to the GerABKC lipoprotein family.</text>
</comment>
<accession>A0A844FI55</accession>
<protein>
    <submittedName>
        <fullName evidence="10">Ger(X)C family spore germination protein</fullName>
    </submittedName>
</protein>
<sequence>MKKKSVLLIFILCLTLIITGCWNSRELNTLGIATVIGIDWEDEKILVTIEVINPRPVKAMLEAKPADLVLYVQGRGDTIFGALRNISLKFDRRIFVSQNKIFIFGEEFVKKGFINHIDVLQRDHEFRETAYILVAKEKKATDIMGVHEAVEEILGMYMEDIIENKKFNPKGVDVNLSEYLKYYYDSGRQPILGVVDRKEKNAIKKADTHEGKKEYELVVEGCSIFNKEKLSGYLNGEETRALNFVRNEVKGGEIEFPTPVKNVDHYSTPTPSIKDSSSAINTPNRSKSVLEIIKSKTKSDVEIKNGKFILKTKVKMRGMLGDVSGDIDISNEETIKLIEESCSKQVKEEIENSIKKVQKNYKTDVFGFGTLVHRKYPKEWRRISSDWNNIFSQADVQVEVETNIIRTGLVNTSTNKIKGE</sequence>
<dbReference type="Gene3D" id="3.30.300.210">
    <property type="entry name" value="Nutrient germinant receptor protein C, domain 3"/>
    <property type="match status" value="1"/>
</dbReference>